<name>A0A6P8I6F6_ACTTE</name>
<keyword evidence="1" id="KW-1185">Reference proteome</keyword>
<accession>A0A6P8I6F6</accession>
<dbReference type="AlphaFoldDB" id="A0A6P8I6F6"/>
<proteinExistence type="predicted"/>
<evidence type="ECO:0000313" key="1">
    <source>
        <dbReference type="Proteomes" id="UP000515163"/>
    </source>
</evidence>
<dbReference type="Proteomes" id="UP000515163">
    <property type="component" value="Unplaced"/>
</dbReference>
<organism evidence="1 2">
    <name type="scientific">Actinia tenebrosa</name>
    <name type="common">Australian red waratah sea anemone</name>
    <dbReference type="NCBI Taxonomy" id="6105"/>
    <lineage>
        <taxon>Eukaryota</taxon>
        <taxon>Metazoa</taxon>
        <taxon>Cnidaria</taxon>
        <taxon>Anthozoa</taxon>
        <taxon>Hexacorallia</taxon>
        <taxon>Actiniaria</taxon>
        <taxon>Actiniidae</taxon>
        <taxon>Actinia</taxon>
    </lineage>
</organism>
<evidence type="ECO:0000313" key="2">
    <source>
        <dbReference type="RefSeq" id="XP_031560607.1"/>
    </source>
</evidence>
<dbReference type="KEGG" id="aten:116296689"/>
<protein>
    <submittedName>
        <fullName evidence="2">Uncharacterized protein LOC116296689</fullName>
    </submittedName>
</protein>
<dbReference type="OrthoDB" id="5974848at2759"/>
<gene>
    <name evidence="2" type="primary">LOC116296689</name>
</gene>
<dbReference type="InParanoid" id="A0A6P8I6F6"/>
<dbReference type="GeneID" id="116296689"/>
<reference evidence="2" key="1">
    <citation type="submission" date="2025-08" db="UniProtKB">
        <authorList>
            <consortium name="RefSeq"/>
        </authorList>
    </citation>
    <scope>IDENTIFICATION</scope>
    <source>
        <tissue evidence="2">Tentacle</tissue>
    </source>
</reference>
<sequence length="553" mass="62508">MTSAASQQVNAQKGRLCAARTIDESEKRMYMTAIRETQTQMENTIVKISSSLREAQQTATNRLSKQQFFAVLTGMTGFLSAEGPFDSIKTAITIAEYDANKACLTSLDSVIGSVKEWLTFGKHVPLTDSSELDFDKVNVSSVPDMMKAKLEMNKEQFAADLVCLLDEATKPRDVASLKAEIESFFVLGAARIDMIAKIMDLDNTIGGHNFDIPLLEKTEKAITELSNPTDASITNELRQTFLEHLLGTYKELERSFMENIYELQKALGFRTLWNLDDIMSSFQRIASESALGTGQLNGAVELSQVSQRLSDITSKATRCFSKLHYRTKVHKWSFDNVKDKQMFEEIKTGSTTFSIGEDQICSTCHNARLIKMYVELYGTEKQPTSVWDEVRLDVRHLSRAYFRAGDGQIKQYLTPITDFRDLTFDRFKISNEECCRESKTDPTKSEENVCVEEDDERLKAMCSHPLNGGSANGLMMGKDECTSPSGFYELKIPVNKKLPCTAPIMRDTNCKDIDLAKFTNMNVWVYYIYWSNVYPRDPNDPVCNIHKDSTKSH</sequence>
<dbReference type="RefSeq" id="XP_031560607.1">
    <property type="nucleotide sequence ID" value="XM_031704747.1"/>
</dbReference>